<reference evidence="5 6" key="1">
    <citation type="journal article" date="2014" name="Int. J. Syst. Evol. Microbiol.">
        <title>Solimonas terrae sp. nov., isolated from soil.</title>
        <authorList>
            <person name="Kim S.J."/>
            <person name="Moon J.Y."/>
            <person name="Weon H.Y."/>
            <person name="Ahn J.H."/>
            <person name="Chen W.M."/>
            <person name="Kwon S.W."/>
        </authorList>
    </citation>
    <scope>NUCLEOTIDE SEQUENCE [LARGE SCALE GENOMIC DNA]</scope>
    <source>
        <strain evidence="5 6">KIS83-12</strain>
    </source>
</reference>
<proteinExistence type="predicted"/>
<name>A0A6M2BLA2_9GAMM</name>
<dbReference type="SUPFAM" id="SSF46785">
    <property type="entry name" value="Winged helix' DNA-binding domain"/>
    <property type="match status" value="1"/>
</dbReference>
<dbReference type="InterPro" id="IPR036388">
    <property type="entry name" value="WH-like_DNA-bd_sf"/>
</dbReference>
<sequence>MGAIQGASGPEAVARRLDRAIKKGEFKAHEAVPSERVLAERWGVSRPIVREGIGMLVAKGILTRRHGRGTFVNDIEEQLGSEVWADMSRSHPYIQGDLLEFRHMLERHAAELAAERHTAKDATRLRETEEAVYAAFLNDDRRQRMIADLAFHHSIAEATHNPVYAYLMKSMHKVLYEHMQLTLIGTESNAREFRQVQAQHRALVQAILARDAHGAGRIAAEHIDFVRVRLNHLAPSRAPTRADT</sequence>
<dbReference type="Pfam" id="PF00392">
    <property type="entry name" value="GntR"/>
    <property type="match status" value="1"/>
</dbReference>
<dbReference type="InterPro" id="IPR008920">
    <property type="entry name" value="TF_FadR/GntR_C"/>
</dbReference>
<dbReference type="EMBL" id="JAAMOW010000001">
    <property type="protein sequence ID" value="NGY03244.1"/>
    <property type="molecule type" value="Genomic_DNA"/>
</dbReference>
<dbReference type="InterPro" id="IPR036390">
    <property type="entry name" value="WH_DNA-bd_sf"/>
</dbReference>
<dbReference type="PRINTS" id="PR00035">
    <property type="entry name" value="HTHGNTR"/>
</dbReference>
<evidence type="ECO:0000256" key="3">
    <source>
        <dbReference type="ARBA" id="ARBA00023163"/>
    </source>
</evidence>
<dbReference type="SMART" id="SM00895">
    <property type="entry name" value="FCD"/>
    <property type="match status" value="1"/>
</dbReference>
<evidence type="ECO:0000259" key="4">
    <source>
        <dbReference type="PROSITE" id="PS50949"/>
    </source>
</evidence>
<dbReference type="GO" id="GO:0003700">
    <property type="term" value="F:DNA-binding transcription factor activity"/>
    <property type="evidence" value="ECO:0007669"/>
    <property type="project" value="InterPro"/>
</dbReference>
<evidence type="ECO:0000313" key="6">
    <source>
        <dbReference type="Proteomes" id="UP000472676"/>
    </source>
</evidence>
<dbReference type="InterPro" id="IPR000524">
    <property type="entry name" value="Tscrpt_reg_HTH_GntR"/>
</dbReference>
<dbReference type="AlphaFoldDB" id="A0A6M2BLA2"/>
<dbReference type="Gene3D" id="1.20.120.530">
    <property type="entry name" value="GntR ligand-binding domain-like"/>
    <property type="match status" value="1"/>
</dbReference>
<keyword evidence="1" id="KW-0805">Transcription regulation</keyword>
<evidence type="ECO:0000313" key="5">
    <source>
        <dbReference type="EMBL" id="NGY03244.1"/>
    </source>
</evidence>
<dbReference type="PANTHER" id="PTHR43537:SF5">
    <property type="entry name" value="UXU OPERON TRANSCRIPTIONAL REGULATOR"/>
    <property type="match status" value="1"/>
</dbReference>
<dbReference type="Proteomes" id="UP000472676">
    <property type="component" value="Unassembled WGS sequence"/>
</dbReference>
<dbReference type="Pfam" id="PF07729">
    <property type="entry name" value="FCD"/>
    <property type="match status" value="1"/>
</dbReference>
<dbReference type="Gene3D" id="1.10.10.10">
    <property type="entry name" value="Winged helix-like DNA-binding domain superfamily/Winged helix DNA-binding domain"/>
    <property type="match status" value="1"/>
</dbReference>
<keyword evidence="3" id="KW-0804">Transcription</keyword>
<accession>A0A6M2BLA2</accession>
<organism evidence="5 6">
    <name type="scientific">Solimonas terrae</name>
    <dbReference type="NCBI Taxonomy" id="1396819"/>
    <lineage>
        <taxon>Bacteria</taxon>
        <taxon>Pseudomonadati</taxon>
        <taxon>Pseudomonadota</taxon>
        <taxon>Gammaproteobacteria</taxon>
        <taxon>Nevskiales</taxon>
        <taxon>Nevskiaceae</taxon>
        <taxon>Solimonas</taxon>
    </lineage>
</organism>
<gene>
    <name evidence="5" type="ORF">G7Y85_00550</name>
</gene>
<evidence type="ECO:0000256" key="1">
    <source>
        <dbReference type="ARBA" id="ARBA00023015"/>
    </source>
</evidence>
<dbReference type="SMART" id="SM00345">
    <property type="entry name" value="HTH_GNTR"/>
    <property type="match status" value="1"/>
</dbReference>
<dbReference type="GO" id="GO:0003677">
    <property type="term" value="F:DNA binding"/>
    <property type="evidence" value="ECO:0007669"/>
    <property type="project" value="UniProtKB-KW"/>
</dbReference>
<dbReference type="PROSITE" id="PS50949">
    <property type="entry name" value="HTH_GNTR"/>
    <property type="match status" value="1"/>
</dbReference>
<dbReference type="InterPro" id="IPR011711">
    <property type="entry name" value="GntR_C"/>
</dbReference>
<feature type="domain" description="HTH gntR-type" evidence="4">
    <location>
        <begin position="7"/>
        <end position="75"/>
    </location>
</feature>
<evidence type="ECO:0000256" key="2">
    <source>
        <dbReference type="ARBA" id="ARBA00023125"/>
    </source>
</evidence>
<comment type="caution">
    <text evidence="5">The sequence shown here is derived from an EMBL/GenBank/DDBJ whole genome shotgun (WGS) entry which is preliminary data.</text>
</comment>
<dbReference type="CDD" id="cd07377">
    <property type="entry name" value="WHTH_GntR"/>
    <property type="match status" value="1"/>
</dbReference>
<dbReference type="SUPFAM" id="SSF48008">
    <property type="entry name" value="GntR ligand-binding domain-like"/>
    <property type="match status" value="1"/>
</dbReference>
<keyword evidence="6" id="KW-1185">Reference proteome</keyword>
<protein>
    <submittedName>
        <fullName evidence="5">FadR family transcriptional regulator</fullName>
    </submittedName>
</protein>
<keyword evidence="2" id="KW-0238">DNA-binding</keyword>
<dbReference type="RefSeq" id="WP_166250669.1">
    <property type="nucleotide sequence ID" value="NZ_JAAMOW010000001.1"/>
</dbReference>
<dbReference type="PANTHER" id="PTHR43537">
    <property type="entry name" value="TRANSCRIPTIONAL REGULATOR, GNTR FAMILY"/>
    <property type="match status" value="1"/>
</dbReference>